<accession>A0A4Q7ZTA7</accession>
<dbReference type="PROSITE" id="PS50943">
    <property type="entry name" value="HTH_CROC1"/>
    <property type="match status" value="1"/>
</dbReference>
<protein>
    <recommendedName>
        <fullName evidence="1">HTH cro/C1-type domain-containing protein</fullName>
    </recommendedName>
</protein>
<evidence type="ECO:0000259" key="1">
    <source>
        <dbReference type="PROSITE" id="PS50943"/>
    </source>
</evidence>
<organism evidence="2 3">
    <name type="scientific">Krasilnikovia cinnamomea</name>
    <dbReference type="NCBI Taxonomy" id="349313"/>
    <lineage>
        <taxon>Bacteria</taxon>
        <taxon>Bacillati</taxon>
        <taxon>Actinomycetota</taxon>
        <taxon>Actinomycetes</taxon>
        <taxon>Micromonosporales</taxon>
        <taxon>Micromonosporaceae</taxon>
        <taxon>Krasilnikovia</taxon>
    </lineage>
</organism>
<name>A0A4Q7ZTA7_9ACTN</name>
<dbReference type="GO" id="GO:0003677">
    <property type="term" value="F:DNA binding"/>
    <property type="evidence" value="ECO:0007669"/>
    <property type="project" value="InterPro"/>
</dbReference>
<evidence type="ECO:0000313" key="3">
    <source>
        <dbReference type="Proteomes" id="UP000292564"/>
    </source>
</evidence>
<reference evidence="2 3" key="1">
    <citation type="submission" date="2019-02" db="EMBL/GenBank/DDBJ databases">
        <title>Sequencing the genomes of 1000 actinobacteria strains.</title>
        <authorList>
            <person name="Klenk H.-P."/>
        </authorList>
    </citation>
    <scope>NUCLEOTIDE SEQUENCE [LARGE SCALE GENOMIC DNA]</scope>
    <source>
        <strain evidence="2 3">DSM 45162</strain>
    </source>
</reference>
<dbReference type="RefSeq" id="WP_130512816.1">
    <property type="nucleotide sequence ID" value="NZ_SHKY01000001.1"/>
</dbReference>
<keyword evidence="3" id="KW-1185">Reference proteome</keyword>
<dbReference type="OrthoDB" id="2679623at2"/>
<comment type="caution">
    <text evidence="2">The sequence shown here is derived from an EMBL/GenBank/DDBJ whole genome shotgun (WGS) entry which is preliminary data.</text>
</comment>
<proteinExistence type="predicted"/>
<feature type="domain" description="HTH cro/C1-type" evidence="1">
    <location>
        <begin position="54"/>
        <end position="88"/>
    </location>
</feature>
<dbReference type="InterPro" id="IPR001387">
    <property type="entry name" value="Cro/C1-type_HTH"/>
</dbReference>
<sequence>MPDVHDSERGGRPVTGSLAHRIDYLFKAVQPKGREYSYEEVARGCEALTAGTFSKTYVWQLRTGQRDNPTKRHLEALSAFFGVPVAYFFDDQVVEDVNAQLALVLALRDADVRDIALRAVHLDGAGRRSLARIVTEISRLQRSGADGATAPESG</sequence>
<gene>
    <name evidence="2" type="ORF">EV385_6419</name>
</gene>
<dbReference type="EMBL" id="SHKY01000001">
    <property type="protein sequence ID" value="RZU54468.1"/>
    <property type="molecule type" value="Genomic_DNA"/>
</dbReference>
<evidence type="ECO:0000313" key="2">
    <source>
        <dbReference type="EMBL" id="RZU54468.1"/>
    </source>
</evidence>
<dbReference type="Gene3D" id="1.10.260.40">
    <property type="entry name" value="lambda repressor-like DNA-binding domains"/>
    <property type="match status" value="1"/>
</dbReference>
<dbReference type="InterPro" id="IPR010982">
    <property type="entry name" value="Lambda_DNA-bd_dom_sf"/>
</dbReference>
<dbReference type="Proteomes" id="UP000292564">
    <property type="component" value="Unassembled WGS sequence"/>
</dbReference>
<dbReference type="AlphaFoldDB" id="A0A4Q7ZTA7"/>